<reference evidence="1 2" key="1">
    <citation type="journal article" date="2019" name="Int. J. Syst. Evol. Microbiol.">
        <title>The Global Catalogue of Microorganisms (GCM) 10K type strain sequencing project: providing services to taxonomists for standard genome sequencing and annotation.</title>
        <authorList>
            <consortium name="The Broad Institute Genomics Platform"/>
            <consortium name="The Broad Institute Genome Sequencing Center for Infectious Disease"/>
            <person name="Wu L."/>
            <person name="Ma J."/>
        </authorList>
    </citation>
    <scope>NUCLEOTIDE SEQUENCE [LARGE SCALE GENOMIC DNA]</scope>
    <source>
        <strain evidence="1 2">NBRC 111368</strain>
    </source>
</reference>
<protein>
    <submittedName>
        <fullName evidence="1">Zinc-binding dehydrogenase</fullName>
    </submittedName>
</protein>
<sequence length="114" mass="11956">DGGVDVVLDQRLDDYLQFDADVAAGGARVVGIGENSPDPGFTNDGAARSKDVSYQFMSMFNTPDLRVPLRGVAHLLETGALSIAVADTYGLDGAADAQRAVVEDSFLGKLVIEP</sequence>
<dbReference type="Gene3D" id="3.90.180.10">
    <property type="entry name" value="Medium-chain alcohol dehydrogenases, catalytic domain"/>
    <property type="match status" value="1"/>
</dbReference>
<name>A0ABD5S584_9EURY</name>
<accession>A0ABD5S584</accession>
<evidence type="ECO:0000313" key="2">
    <source>
        <dbReference type="Proteomes" id="UP001596328"/>
    </source>
</evidence>
<dbReference type="Pfam" id="PF13602">
    <property type="entry name" value="ADH_zinc_N_2"/>
    <property type="match status" value="1"/>
</dbReference>
<dbReference type="EMBL" id="JBHSWU010001447">
    <property type="protein sequence ID" value="MFC6726848.1"/>
    <property type="molecule type" value="Genomic_DNA"/>
</dbReference>
<keyword evidence="2" id="KW-1185">Reference proteome</keyword>
<organism evidence="1 2">
    <name type="scientific">Halobium palmae</name>
    <dbReference type="NCBI Taxonomy" id="1776492"/>
    <lineage>
        <taxon>Archaea</taxon>
        <taxon>Methanobacteriati</taxon>
        <taxon>Methanobacteriota</taxon>
        <taxon>Stenosarchaea group</taxon>
        <taxon>Halobacteria</taxon>
        <taxon>Halobacteriales</taxon>
        <taxon>Haloferacaceae</taxon>
        <taxon>Halobium</taxon>
    </lineage>
</organism>
<feature type="non-terminal residue" evidence="1">
    <location>
        <position position="1"/>
    </location>
</feature>
<evidence type="ECO:0000313" key="1">
    <source>
        <dbReference type="EMBL" id="MFC6726848.1"/>
    </source>
</evidence>
<proteinExistence type="predicted"/>
<comment type="caution">
    <text evidence="1">The sequence shown here is derived from an EMBL/GenBank/DDBJ whole genome shotgun (WGS) entry which is preliminary data.</text>
</comment>
<dbReference type="AlphaFoldDB" id="A0ABD5S584"/>
<dbReference type="Gene3D" id="3.40.50.720">
    <property type="entry name" value="NAD(P)-binding Rossmann-like Domain"/>
    <property type="match status" value="1"/>
</dbReference>
<dbReference type="Proteomes" id="UP001596328">
    <property type="component" value="Unassembled WGS sequence"/>
</dbReference>
<gene>
    <name evidence="1" type="ORF">ACFQE1_21220</name>
</gene>